<sequence>MHFTVSITAFFVK</sequence>
<protein>
    <submittedName>
        <fullName evidence="1">Uncharacterized protein</fullName>
    </submittedName>
</protein>
<evidence type="ECO:0000313" key="1">
    <source>
        <dbReference type="EMBL" id="JAH21717.1"/>
    </source>
</evidence>
<name>A0A0E9QZ05_ANGAN</name>
<organism evidence="1">
    <name type="scientific">Anguilla anguilla</name>
    <name type="common">European freshwater eel</name>
    <name type="synonym">Muraena anguilla</name>
    <dbReference type="NCBI Taxonomy" id="7936"/>
    <lineage>
        <taxon>Eukaryota</taxon>
        <taxon>Metazoa</taxon>
        <taxon>Chordata</taxon>
        <taxon>Craniata</taxon>
        <taxon>Vertebrata</taxon>
        <taxon>Euteleostomi</taxon>
        <taxon>Actinopterygii</taxon>
        <taxon>Neopterygii</taxon>
        <taxon>Teleostei</taxon>
        <taxon>Anguilliformes</taxon>
        <taxon>Anguillidae</taxon>
        <taxon>Anguilla</taxon>
    </lineage>
</organism>
<reference evidence="1" key="2">
    <citation type="journal article" date="2015" name="Fish Shellfish Immunol.">
        <title>Early steps in the European eel (Anguilla anguilla)-Vibrio vulnificus interaction in the gills: Role of the RtxA13 toxin.</title>
        <authorList>
            <person name="Callol A."/>
            <person name="Pajuelo D."/>
            <person name="Ebbesson L."/>
            <person name="Teles M."/>
            <person name="MacKenzie S."/>
            <person name="Amaro C."/>
        </authorList>
    </citation>
    <scope>NUCLEOTIDE SEQUENCE</scope>
</reference>
<reference evidence="1" key="1">
    <citation type="submission" date="2014-11" db="EMBL/GenBank/DDBJ databases">
        <authorList>
            <person name="Amaro Gonzalez C."/>
        </authorList>
    </citation>
    <scope>NUCLEOTIDE SEQUENCE</scope>
</reference>
<dbReference type="EMBL" id="GBXM01086860">
    <property type="protein sequence ID" value="JAH21717.1"/>
    <property type="molecule type" value="Transcribed_RNA"/>
</dbReference>
<accession>A0A0E9QZ05</accession>
<proteinExistence type="predicted"/>